<dbReference type="Gene3D" id="2.60.120.10">
    <property type="entry name" value="Jelly Rolls"/>
    <property type="match status" value="1"/>
</dbReference>
<proteinExistence type="predicted"/>
<dbReference type="CDD" id="cd02219">
    <property type="entry name" value="cupin_YjlB-like"/>
    <property type="match status" value="1"/>
</dbReference>
<gene>
    <name evidence="1" type="ORF">SAMN05444280_11059</name>
</gene>
<protein>
    <submittedName>
        <fullName evidence="1">Uncharacterized protein YjlB</fullName>
    </submittedName>
</protein>
<dbReference type="InterPro" id="IPR014710">
    <property type="entry name" value="RmlC-like_jellyroll"/>
</dbReference>
<reference evidence="1 2" key="1">
    <citation type="submission" date="2016-11" db="EMBL/GenBank/DDBJ databases">
        <authorList>
            <person name="Jaros S."/>
            <person name="Januszkiewicz K."/>
            <person name="Wedrychowicz H."/>
        </authorList>
    </citation>
    <scope>NUCLEOTIDE SEQUENCE [LARGE SCALE GENOMIC DNA]</scope>
    <source>
        <strain evidence="1 2">DSM 27063</strain>
    </source>
</reference>
<organism evidence="1 2">
    <name type="scientific">Tangfeifania diversioriginum</name>
    <dbReference type="NCBI Taxonomy" id="1168035"/>
    <lineage>
        <taxon>Bacteria</taxon>
        <taxon>Pseudomonadati</taxon>
        <taxon>Bacteroidota</taxon>
        <taxon>Bacteroidia</taxon>
        <taxon>Marinilabiliales</taxon>
        <taxon>Prolixibacteraceae</taxon>
        <taxon>Tangfeifania</taxon>
    </lineage>
</organism>
<dbReference type="AlphaFoldDB" id="A0A1M6G7A4"/>
<dbReference type="PANTHER" id="PTHR36448:SF2">
    <property type="entry name" value="CUPIN TYPE-1 DOMAIN-CONTAINING PROTEIN"/>
    <property type="match status" value="1"/>
</dbReference>
<evidence type="ECO:0000313" key="2">
    <source>
        <dbReference type="Proteomes" id="UP000184050"/>
    </source>
</evidence>
<keyword evidence="2" id="KW-1185">Reference proteome</keyword>
<dbReference type="PANTHER" id="PTHR36448">
    <property type="entry name" value="BLR7373 PROTEIN"/>
    <property type="match status" value="1"/>
</dbReference>
<sequence>MLRKTEGINELKMELRLILIALFLLNLSSMNAQTNKNAEIVTLQLEENGNFPNNSNLPVLLYKNAFDFAEGDPASTIEKVLAANNWNNSWRNGIFSYQHYHSNAHEALGVYSGWAEVQLGGPGNEPVRIEKGDLVVLPAGTAHKRIDSGGGFAVVGAYPDGQRYDMNYGEAAEKQEAVKNIRKVPLPSNDPLFGAKGKMFEFWK</sequence>
<dbReference type="SUPFAM" id="SSF51182">
    <property type="entry name" value="RmlC-like cupins"/>
    <property type="match status" value="1"/>
</dbReference>
<dbReference type="EMBL" id="FQZE01000010">
    <property type="protein sequence ID" value="SHJ05813.1"/>
    <property type="molecule type" value="Genomic_DNA"/>
</dbReference>
<accession>A0A1M6G7A4</accession>
<dbReference type="STRING" id="1168035.SAMN05444280_11059"/>
<evidence type="ECO:0000313" key="1">
    <source>
        <dbReference type="EMBL" id="SHJ05813.1"/>
    </source>
</evidence>
<dbReference type="PIRSF" id="PIRSF019307">
    <property type="entry name" value="UCP019307"/>
    <property type="match status" value="1"/>
</dbReference>
<dbReference type="InterPro" id="IPR011051">
    <property type="entry name" value="RmlC_Cupin_sf"/>
</dbReference>
<dbReference type="InterPro" id="IPR014500">
    <property type="entry name" value="UCP019307_cupin"/>
</dbReference>
<dbReference type="Proteomes" id="UP000184050">
    <property type="component" value="Unassembled WGS sequence"/>
</dbReference>
<name>A0A1M6G7A4_9BACT</name>
<dbReference type="InterPro" id="IPR047121">
    <property type="entry name" value="YjiB-like"/>
</dbReference>